<accession>A0ABT9RIZ5</accession>
<gene>
    <name evidence="1" type="ORF">J2S55_008314</name>
</gene>
<comment type="caution">
    <text evidence="1">The sequence shown here is derived from an EMBL/GenBank/DDBJ whole genome shotgun (WGS) entry which is preliminary data.</text>
</comment>
<organism evidence="1 2">
    <name type="scientific">Streptosporangium brasiliense</name>
    <dbReference type="NCBI Taxonomy" id="47480"/>
    <lineage>
        <taxon>Bacteria</taxon>
        <taxon>Bacillati</taxon>
        <taxon>Actinomycetota</taxon>
        <taxon>Actinomycetes</taxon>
        <taxon>Streptosporangiales</taxon>
        <taxon>Streptosporangiaceae</taxon>
        <taxon>Streptosporangium</taxon>
    </lineage>
</organism>
<evidence type="ECO:0000313" key="1">
    <source>
        <dbReference type="EMBL" id="MDP9869048.1"/>
    </source>
</evidence>
<name>A0ABT9RIZ5_9ACTN</name>
<proteinExistence type="predicted"/>
<sequence length="84" mass="9168">MAAHRGIGNRLLDGRQIKIMSLMEAGLTDEATAMIDSSVPAEPWEHTVAALLRISCRPATSPASQQELDRAVRETLALVMQPDR</sequence>
<dbReference type="Proteomes" id="UP001230426">
    <property type="component" value="Unassembled WGS sequence"/>
</dbReference>
<dbReference type="EMBL" id="JAUSRB010000002">
    <property type="protein sequence ID" value="MDP9869048.1"/>
    <property type="molecule type" value="Genomic_DNA"/>
</dbReference>
<dbReference type="RefSeq" id="WP_306872518.1">
    <property type="nucleotide sequence ID" value="NZ_JAUSRB010000002.1"/>
</dbReference>
<protein>
    <submittedName>
        <fullName evidence="1">Biotin synthase-related radical SAM superfamily protein</fullName>
    </submittedName>
</protein>
<evidence type="ECO:0000313" key="2">
    <source>
        <dbReference type="Proteomes" id="UP001230426"/>
    </source>
</evidence>
<reference evidence="1 2" key="1">
    <citation type="submission" date="2023-07" db="EMBL/GenBank/DDBJ databases">
        <title>Sequencing the genomes of 1000 actinobacteria strains.</title>
        <authorList>
            <person name="Klenk H.-P."/>
        </authorList>
    </citation>
    <scope>NUCLEOTIDE SEQUENCE [LARGE SCALE GENOMIC DNA]</scope>
    <source>
        <strain evidence="1 2">DSM 44109</strain>
    </source>
</reference>
<keyword evidence="2" id="KW-1185">Reference proteome</keyword>